<dbReference type="InterPro" id="IPR047798">
    <property type="entry name" value="BPSS1780-like"/>
</dbReference>
<dbReference type="NCBIfam" id="NF041043">
    <property type="entry name" value="BPSS1780_fam"/>
    <property type="match status" value="1"/>
</dbReference>
<reference evidence="2 3" key="1">
    <citation type="submission" date="2016-10" db="EMBL/GenBank/DDBJ databases">
        <title>Systematic genetic and metabolomic analysis of Xenorhabdus and Photorhabdus spp., highlights the requirements for a dual symbiotic and pathogenic life style.</title>
        <authorList>
            <person name="Tobias N.J."/>
            <person name="Wolff H."/>
            <person name="Djahanschiri B."/>
            <person name="Pidot S.J."/>
            <person name="Stinear T.P."/>
            <person name="Ebersberger I."/>
            <person name="Bode H.B."/>
        </authorList>
    </citation>
    <scope>NUCLEOTIDE SEQUENCE [LARGE SCALE GENOMIC DNA]</scope>
    <source>
        <strain evidence="2 3">DSM 22392</strain>
    </source>
</reference>
<keyword evidence="3" id="KW-1185">Reference proteome</keyword>
<protein>
    <submittedName>
        <fullName evidence="2">Membrane protein</fullName>
    </submittedName>
</protein>
<accession>A0A1Y2SCH3</accession>
<feature type="transmembrane region" description="Helical" evidence="1">
    <location>
        <begin position="172"/>
        <end position="198"/>
    </location>
</feature>
<dbReference type="STRING" id="351656.Xvie_01817"/>
<gene>
    <name evidence="2" type="ORF">Xvie_01817</name>
</gene>
<dbReference type="OrthoDB" id="5298483at2"/>
<feature type="transmembrane region" description="Helical" evidence="1">
    <location>
        <begin position="218"/>
        <end position="247"/>
    </location>
</feature>
<evidence type="ECO:0000313" key="3">
    <source>
        <dbReference type="Proteomes" id="UP000194350"/>
    </source>
</evidence>
<dbReference type="AlphaFoldDB" id="A0A1Y2SCH3"/>
<organism evidence="2 3">
    <name type="scientific">Xenorhabdus vietnamensis</name>
    <dbReference type="NCBI Taxonomy" id="351656"/>
    <lineage>
        <taxon>Bacteria</taxon>
        <taxon>Pseudomonadati</taxon>
        <taxon>Pseudomonadota</taxon>
        <taxon>Gammaproteobacteria</taxon>
        <taxon>Enterobacterales</taxon>
        <taxon>Morganellaceae</taxon>
        <taxon>Xenorhabdus</taxon>
    </lineage>
</organism>
<keyword evidence="1" id="KW-1133">Transmembrane helix</keyword>
<proteinExistence type="predicted"/>
<sequence length="276" mass="30699">MNNKDIHLGLEKSPNNSDNKNSIFTPNGQSIGASAAIAWIGDAWDFISPKFGMWILMGIIYGVITVGIEFIPYFGFILSNLLEPLFFAGIIAICETQRITGKFELGKLFYGIHNKCGALLTVGIIICGIKTLGSLISALLDGNDLYQSILNDLSLYSNYDSMHIGYNSEISFLSFFTLLISLFLSSASSWFASALIILNGFNVEKALSTSLKVIWKNLLGVLLFLLFMYLLIFISAIPLFLGLFFTIPLNLATSYTSYRSVFYKQETKRDEDTMIN</sequence>
<dbReference type="EMBL" id="MUBJ01000008">
    <property type="protein sequence ID" value="OTA16366.1"/>
    <property type="molecule type" value="Genomic_DNA"/>
</dbReference>
<feature type="transmembrane region" description="Helical" evidence="1">
    <location>
        <begin position="51"/>
        <end position="68"/>
    </location>
</feature>
<evidence type="ECO:0000313" key="2">
    <source>
        <dbReference type="EMBL" id="OTA16366.1"/>
    </source>
</evidence>
<keyword evidence="1" id="KW-0472">Membrane</keyword>
<keyword evidence="1" id="KW-0812">Transmembrane</keyword>
<name>A0A1Y2SCH3_9GAMM</name>
<feature type="transmembrane region" description="Helical" evidence="1">
    <location>
        <begin position="116"/>
        <end position="140"/>
    </location>
</feature>
<evidence type="ECO:0000256" key="1">
    <source>
        <dbReference type="SAM" id="Phobius"/>
    </source>
</evidence>
<dbReference type="Proteomes" id="UP000194350">
    <property type="component" value="Unassembled WGS sequence"/>
</dbReference>
<dbReference type="RefSeq" id="WP_086108986.1">
    <property type="nucleotide sequence ID" value="NZ_CAWNGD010000128.1"/>
</dbReference>
<feature type="transmembrane region" description="Helical" evidence="1">
    <location>
        <begin position="74"/>
        <end position="95"/>
    </location>
</feature>
<comment type="caution">
    <text evidence="2">The sequence shown here is derived from an EMBL/GenBank/DDBJ whole genome shotgun (WGS) entry which is preliminary data.</text>
</comment>